<evidence type="ECO:0000313" key="4">
    <source>
        <dbReference type="Proteomes" id="UP000612055"/>
    </source>
</evidence>
<accession>A0A835XFI7</accession>
<comment type="caution">
    <text evidence="3">The sequence shown here is derived from an EMBL/GenBank/DDBJ whole genome shotgun (WGS) entry which is preliminary data.</text>
</comment>
<feature type="region of interest" description="Disordered" evidence="1">
    <location>
        <begin position="383"/>
        <end position="441"/>
    </location>
</feature>
<protein>
    <submittedName>
        <fullName evidence="3">Uncharacterized protein</fullName>
    </submittedName>
</protein>
<reference evidence="3" key="1">
    <citation type="journal article" date="2020" name="bioRxiv">
        <title>Comparative genomics of Chlamydomonas.</title>
        <authorList>
            <person name="Craig R.J."/>
            <person name="Hasan A.R."/>
            <person name="Ness R.W."/>
            <person name="Keightley P.D."/>
        </authorList>
    </citation>
    <scope>NUCLEOTIDE SEQUENCE</scope>
    <source>
        <strain evidence="3">CCAP 11/70</strain>
    </source>
</reference>
<feature type="compositionally biased region" description="Low complexity" evidence="1">
    <location>
        <begin position="549"/>
        <end position="562"/>
    </location>
</feature>
<feature type="region of interest" description="Disordered" evidence="1">
    <location>
        <begin position="721"/>
        <end position="745"/>
    </location>
</feature>
<feature type="compositionally biased region" description="Low complexity" evidence="1">
    <location>
        <begin position="409"/>
        <end position="419"/>
    </location>
</feature>
<dbReference type="EMBL" id="JAEHOE010000222">
    <property type="protein sequence ID" value="KAG2482444.1"/>
    <property type="molecule type" value="Genomic_DNA"/>
</dbReference>
<keyword evidence="4" id="KW-1185">Reference proteome</keyword>
<feature type="chain" id="PRO_5032452567" evidence="2">
    <location>
        <begin position="20"/>
        <end position="745"/>
    </location>
</feature>
<dbReference type="AlphaFoldDB" id="A0A835XFI7"/>
<evidence type="ECO:0000256" key="1">
    <source>
        <dbReference type="SAM" id="MobiDB-lite"/>
    </source>
</evidence>
<evidence type="ECO:0000313" key="3">
    <source>
        <dbReference type="EMBL" id="KAG2482444.1"/>
    </source>
</evidence>
<proteinExistence type="predicted"/>
<organism evidence="3 4">
    <name type="scientific">Edaphochlamys debaryana</name>
    <dbReference type="NCBI Taxonomy" id="47281"/>
    <lineage>
        <taxon>Eukaryota</taxon>
        <taxon>Viridiplantae</taxon>
        <taxon>Chlorophyta</taxon>
        <taxon>core chlorophytes</taxon>
        <taxon>Chlorophyceae</taxon>
        <taxon>CS clade</taxon>
        <taxon>Chlamydomonadales</taxon>
        <taxon>Chlamydomonadales incertae sedis</taxon>
        <taxon>Edaphochlamys</taxon>
    </lineage>
</organism>
<feature type="region of interest" description="Disordered" evidence="1">
    <location>
        <begin position="152"/>
        <end position="178"/>
    </location>
</feature>
<name>A0A835XFI7_9CHLO</name>
<feature type="region of interest" description="Disordered" evidence="1">
    <location>
        <begin position="500"/>
        <end position="580"/>
    </location>
</feature>
<keyword evidence="2" id="KW-0732">Signal</keyword>
<feature type="compositionally biased region" description="Low complexity" evidence="1">
    <location>
        <begin position="156"/>
        <end position="166"/>
    </location>
</feature>
<gene>
    <name evidence="3" type="ORF">HYH03_018614</name>
</gene>
<sequence>MVLLSLLLAGFVQTGLVGALVDVHPRPGSTSAAPLYDSVGVCSLFRRPEARGPHEETCSFALASPLSPVGAPAALVGQALGCSGANTTHGRDLFLLELSRGGAVRSRLAGVHVGKGRYAFPGWETLSEGHWDAQVLLWATARRPLLEGFRAEDEPQATQQAQQAGAGAPGSGPRPLPPGWDALVQSEYLWQVPGYIATTQRSVLNASLTKGTGGPSPSPAQERPLCLTASKGEWVRLPPAAPACPPGVCVGPLSPLQLGSADSVGMGFHDVYVPHGCVYRLFTAEEALTCAKRQRVALVGDSRAAEVAGALLHTYPGFPLDLEARTVMPYRVGLHALALGRGTRSPLAALMETADVIFMSSELHDIADYRPDGPAEAFAREWGFDLGPGHQDDDTPQQPQPGEASKPDASAGAASRQGSSPPPGTAGAGGSSLGRSQAATATPALAAEAAAAEGRPVGRVEALLQEARTAGAAARRRSEDMVRGLEAKLQQLKERIEGRRAAAAGGGGDGGARDRAGAARPRKLRGVGASPPGARAPSLAVSPKARVEAPAAALNASSPSAAGQGRPVPPGSVAADCRPRGEGPTSLAKFAPVRQYLQALRTVVDEFLDVRQRLAFEGRLRAKRVVWVLYGYRPYGTPQCLPNQIERMMCLQHLELGEAARAGWEVLDLGSMWQDAPAPWFTDDVHLGSGTHGGSFRAKAGPLMMTAQVFLNTLCNGEPAEGKPRGGAGQRLPSNALAAAVQGRG</sequence>
<dbReference type="Proteomes" id="UP000612055">
    <property type="component" value="Unassembled WGS sequence"/>
</dbReference>
<feature type="signal peptide" evidence="2">
    <location>
        <begin position="1"/>
        <end position="19"/>
    </location>
</feature>
<dbReference type="OrthoDB" id="545482at2759"/>
<evidence type="ECO:0000256" key="2">
    <source>
        <dbReference type="SAM" id="SignalP"/>
    </source>
</evidence>